<reference evidence="1" key="1">
    <citation type="submission" date="2014-09" db="EMBL/GenBank/DDBJ databases">
        <authorList>
            <person name="Magalhaes I.L.F."/>
            <person name="Oliveira U."/>
            <person name="Santos F.R."/>
            <person name="Vidigal T.H.D.A."/>
            <person name="Brescovit A.D."/>
            <person name="Santos A.J."/>
        </authorList>
    </citation>
    <scope>NUCLEOTIDE SEQUENCE</scope>
    <source>
        <tissue evidence="1">Shoot tissue taken approximately 20 cm above the soil surface</tissue>
    </source>
</reference>
<protein>
    <submittedName>
        <fullName evidence="1">Uncharacterized protein</fullName>
    </submittedName>
</protein>
<dbReference type="AlphaFoldDB" id="A0A0A9AYG4"/>
<reference evidence="1" key="2">
    <citation type="journal article" date="2015" name="Data Brief">
        <title>Shoot transcriptome of the giant reed, Arundo donax.</title>
        <authorList>
            <person name="Barrero R.A."/>
            <person name="Guerrero F.D."/>
            <person name="Moolhuijzen P."/>
            <person name="Goolsby J.A."/>
            <person name="Tidwell J."/>
            <person name="Bellgard S.E."/>
            <person name="Bellgard M.I."/>
        </authorList>
    </citation>
    <scope>NUCLEOTIDE SEQUENCE</scope>
    <source>
        <tissue evidence="1">Shoot tissue taken approximately 20 cm above the soil surface</tissue>
    </source>
</reference>
<sequence>MVKQEGRFTYQKTMQLTNKMSLEPSIPSDADLLVRAFFSSNSTILCQEMVSSMHKPK</sequence>
<evidence type="ECO:0000313" key="1">
    <source>
        <dbReference type="EMBL" id="JAD56804.1"/>
    </source>
</evidence>
<accession>A0A0A9AYG4</accession>
<proteinExistence type="predicted"/>
<dbReference type="EMBL" id="GBRH01241091">
    <property type="protein sequence ID" value="JAD56804.1"/>
    <property type="molecule type" value="Transcribed_RNA"/>
</dbReference>
<name>A0A0A9AYG4_ARUDO</name>
<organism evidence="1">
    <name type="scientific">Arundo donax</name>
    <name type="common">Giant reed</name>
    <name type="synonym">Donax arundinaceus</name>
    <dbReference type="NCBI Taxonomy" id="35708"/>
    <lineage>
        <taxon>Eukaryota</taxon>
        <taxon>Viridiplantae</taxon>
        <taxon>Streptophyta</taxon>
        <taxon>Embryophyta</taxon>
        <taxon>Tracheophyta</taxon>
        <taxon>Spermatophyta</taxon>
        <taxon>Magnoliopsida</taxon>
        <taxon>Liliopsida</taxon>
        <taxon>Poales</taxon>
        <taxon>Poaceae</taxon>
        <taxon>PACMAD clade</taxon>
        <taxon>Arundinoideae</taxon>
        <taxon>Arundineae</taxon>
        <taxon>Arundo</taxon>
    </lineage>
</organism>